<evidence type="ECO:0000313" key="2">
    <source>
        <dbReference type="Proteomes" id="UP000325902"/>
    </source>
</evidence>
<comment type="caution">
    <text evidence="1">The sequence shown here is derived from an EMBL/GenBank/DDBJ whole genome shotgun (WGS) entry which is preliminary data.</text>
</comment>
<reference evidence="1 2" key="1">
    <citation type="journal article" date="2019" name="Sci. Rep.">
        <title>A multi-omics analysis of the grapevine pathogen Lasiodiplodia theobromae reveals that temperature affects the expression of virulence- and pathogenicity-related genes.</title>
        <authorList>
            <person name="Felix C."/>
            <person name="Meneses R."/>
            <person name="Goncalves M.F.M."/>
            <person name="Tilleman L."/>
            <person name="Duarte A.S."/>
            <person name="Jorrin-Novo J.V."/>
            <person name="Van de Peer Y."/>
            <person name="Deforce D."/>
            <person name="Van Nieuwerburgh F."/>
            <person name="Esteves A.C."/>
            <person name="Alves A."/>
        </authorList>
    </citation>
    <scope>NUCLEOTIDE SEQUENCE [LARGE SCALE GENOMIC DNA]</scope>
    <source>
        <strain evidence="1 2">LA-SOL3</strain>
    </source>
</reference>
<name>A0A5N5D513_9PEZI</name>
<gene>
    <name evidence="1" type="ORF">DBV05_g8595</name>
</gene>
<protein>
    <submittedName>
        <fullName evidence="1">Uncharacterized protein</fullName>
    </submittedName>
</protein>
<organism evidence="1 2">
    <name type="scientific">Lasiodiplodia theobromae</name>
    <dbReference type="NCBI Taxonomy" id="45133"/>
    <lineage>
        <taxon>Eukaryota</taxon>
        <taxon>Fungi</taxon>
        <taxon>Dikarya</taxon>
        <taxon>Ascomycota</taxon>
        <taxon>Pezizomycotina</taxon>
        <taxon>Dothideomycetes</taxon>
        <taxon>Dothideomycetes incertae sedis</taxon>
        <taxon>Botryosphaeriales</taxon>
        <taxon>Botryosphaeriaceae</taxon>
        <taxon>Lasiodiplodia</taxon>
    </lineage>
</organism>
<keyword evidence="2" id="KW-1185">Reference proteome</keyword>
<dbReference type="AlphaFoldDB" id="A0A5N5D513"/>
<evidence type="ECO:0000313" key="1">
    <source>
        <dbReference type="EMBL" id="KAB2572721.1"/>
    </source>
</evidence>
<dbReference type="Proteomes" id="UP000325902">
    <property type="component" value="Unassembled WGS sequence"/>
</dbReference>
<proteinExistence type="predicted"/>
<dbReference type="EMBL" id="VCHE01000072">
    <property type="protein sequence ID" value="KAB2572721.1"/>
    <property type="molecule type" value="Genomic_DNA"/>
</dbReference>
<sequence length="338" mass="39279">MAPSSKPSEFTRLWNQAYELDWRIRNLHLELGEMWEWEMPTATVQAHQEDLNVLAVDFMRSVSEPMGFLDLRITGFLESSSQCINDTCIWAAESLKMPPDDFVALSKPRQPEPVLPQWPARWLVPSAVDSTIERERMDIDGVREKLDAYDRRLNPRTAFLLEEVKARYKENDTTVAQIAAYNEQVKQWAESTMSTWRNSSWALRRFTGYLMGGKRPPSWPHWELHQTAGQLDRLESMRGRLDLIRAYSSSLHRFVSSAALRIRALEVNRPERHLDESPWTCSALPHIASSPNNHSKPHAEASAYEMLLFLQRTAWDFSEQMRQWDRADFKDIGVTSCR</sequence>
<accession>A0A5N5D513</accession>